<name>A0A364JK02_9STAP</name>
<dbReference type="Proteomes" id="UP000229523">
    <property type="component" value="Unassembled WGS sequence"/>
</dbReference>
<proteinExistence type="predicted"/>
<dbReference type="EMBL" id="MJBI02000015">
    <property type="protein sequence ID" value="RAI78891.1"/>
    <property type="molecule type" value="Genomic_DNA"/>
</dbReference>
<dbReference type="AlphaFoldDB" id="A0A364JK02"/>
<evidence type="ECO:0000313" key="3">
    <source>
        <dbReference type="Proteomes" id="UP000229523"/>
    </source>
</evidence>
<organism evidence="2 3">
    <name type="scientific">Macrococcoides goetzii</name>
    <dbReference type="NCBI Taxonomy" id="1891097"/>
    <lineage>
        <taxon>Bacteria</taxon>
        <taxon>Bacillati</taxon>
        <taxon>Bacillota</taxon>
        <taxon>Bacilli</taxon>
        <taxon>Bacillales</taxon>
        <taxon>Staphylococcaceae</taxon>
        <taxon>Macrococcoides</taxon>
    </lineage>
</organism>
<feature type="compositionally biased region" description="Low complexity" evidence="1">
    <location>
        <begin position="12"/>
        <end position="41"/>
    </location>
</feature>
<feature type="region of interest" description="Disordered" evidence="1">
    <location>
        <begin position="210"/>
        <end position="239"/>
    </location>
</feature>
<protein>
    <submittedName>
        <fullName evidence="2">Uncharacterized protein</fullName>
    </submittedName>
</protein>
<feature type="compositionally biased region" description="Basic and acidic residues" evidence="1">
    <location>
        <begin position="48"/>
        <end position="73"/>
    </location>
</feature>
<accession>A0A364JK02</accession>
<reference evidence="2 3" key="1">
    <citation type="journal article" date="2018" name="Front. Microbiol.">
        <title>Description and Comparative Genomics of Macrococcus caseolyticus subsp. hominis subsp. nov., Macrococcus goetzii sp. nov., Macrococcus epidermidis sp. nov., and Macrococcus bohemicus sp. nov., Novel Macrococci From Human Clinical Material With Virulence Potential and Suspected Uptake of Foreign DNA by Natural Transformation.</title>
        <authorList>
            <person name="Maslanova I."/>
            <person name="Wertheimer Z."/>
            <person name="Sedlacek I."/>
            <person name="Svec P."/>
            <person name="Indrakova A."/>
            <person name="Kovarovic V."/>
            <person name="Schumann P."/>
            <person name="Sproer C."/>
            <person name="Kralova S."/>
            <person name="Sedo O."/>
            <person name="Kristofova L."/>
            <person name="Vrbovska V."/>
            <person name="Fuzik T."/>
            <person name="Petras P."/>
            <person name="Zdrahal Z."/>
            <person name="Ruzickova V."/>
            <person name="Doskar J."/>
            <person name="Pantucek R."/>
        </authorList>
    </citation>
    <scope>NUCLEOTIDE SEQUENCE [LARGE SCALE GENOMIC DNA]</scope>
    <source>
        <strain evidence="2 3">CCM 4927</strain>
    </source>
</reference>
<keyword evidence="3" id="KW-1185">Reference proteome</keyword>
<evidence type="ECO:0000256" key="1">
    <source>
        <dbReference type="SAM" id="MobiDB-lite"/>
    </source>
</evidence>
<evidence type="ECO:0000313" key="2">
    <source>
        <dbReference type="EMBL" id="RAI78891.1"/>
    </source>
</evidence>
<comment type="caution">
    <text evidence="2">The sequence shown here is derived from an EMBL/GenBank/DDBJ whole genome shotgun (WGS) entry which is preliminary data.</text>
</comment>
<sequence length="291" mass="32279">MEPTTELPSVVLPTTELPTMEPTTELPSVVLPTTELPTMEPTTEDPETERPTTETPETEKPMTERPTTERPTTERPIVIITPTTELPSVSEQLPDRPGVLPPADNNDVNVEDHNIPSIDIDILATDSVDINVTYQPTGTIVPDNERIVSNGDVSNSIVYVDHDEYDLASILRNPYQPLIKDNAEKNRSREDELDILIGLSPIELPLNHSLVDKDHPLNHSKDTEESNDKQKLNDDDKEDIEVAKTNNDKPTDHHHLDLDTNDFLIATVKGPLNTPDPALPTFISGLGGFNF</sequence>
<gene>
    <name evidence="2" type="ORF">BFS35_013405</name>
</gene>
<feature type="region of interest" description="Disordered" evidence="1">
    <location>
        <begin position="1"/>
        <end position="76"/>
    </location>
</feature>